<protein>
    <submittedName>
        <fullName evidence="1">Uncharacterized protein</fullName>
    </submittedName>
</protein>
<sequence>MLPCLFWKANKSLKTETVERCSYDCNVHWQPVVIQRTIHPLLLEAAKTRIMSFYGRNISYFTRTKQQNFQAVFIDLTHCSTSMSYFSYTMHEKRLVQNMH</sequence>
<reference evidence="1 2" key="1">
    <citation type="submission" date="2021-06" db="EMBL/GenBank/DDBJ databases">
        <authorList>
            <person name="Palmer J.M."/>
        </authorList>
    </citation>
    <scope>NUCLEOTIDE SEQUENCE [LARGE SCALE GENOMIC DNA]</scope>
    <source>
        <strain evidence="1 2">CL_MEX2019</strain>
        <tissue evidence="1">Muscle</tissue>
    </source>
</reference>
<gene>
    <name evidence="1" type="ORF">CHARACLAT_008920</name>
</gene>
<proteinExistence type="predicted"/>
<comment type="caution">
    <text evidence="1">The sequence shown here is derived from an EMBL/GenBank/DDBJ whole genome shotgun (WGS) entry which is preliminary data.</text>
</comment>
<organism evidence="1 2">
    <name type="scientific">Characodon lateralis</name>
    <dbReference type="NCBI Taxonomy" id="208331"/>
    <lineage>
        <taxon>Eukaryota</taxon>
        <taxon>Metazoa</taxon>
        <taxon>Chordata</taxon>
        <taxon>Craniata</taxon>
        <taxon>Vertebrata</taxon>
        <taxon>Euteleostomi</taxon>
        <taxon>Actinopterygii</taxon>
        <taxon>Neopterygii</taxon>
        <taxon>Teleostei</taxon>
        <taxon>Neoteleostei</taxon>
        <taxon>Acanthomorphata</taxon>
        <taxon>Ovalentaria</taxon>
        <taxon>Atherinomorphae</taxon>
        <taxon>Cyprinodontiformes</taxon>
        <taxon>Goodeidae</taxon>
        <taxon>Characodon</taxon>
    </lineage>
</organism>
<evidence type="ECO:0000313" key="2">
    <source>
        <dbReference type="Proteomes" id="UP001352852"/>
    </source>
</evidence>
<evidence type="ECO:0000313" key="1">
    <source>
        <dbReference type="EMBL" id="MED6270304.1"/>
    </source>
</evidence>
<name>A0ABU7D5N1_9TELE</name>
<dbReference type="Proteomes" id="UP001352852">
    <property type="component" value="Unassembled WGS sequence"/>
</dbReference>
<accession>A0ABU7D5N1</accession>
<dbReference type="EMBL" id="JAHUTJ010016925">
    <property type="protein sequence ID" value="MED6270304.1"/>
    <property type="molecule type" value="Genomic_DNA"/>
</dbReference>
<keyword evidence="2" id="KW-1185">Reference proteome</keyword>